<name>A0A2N3VHC4_9NOCA</name>
<proteinExistence type="predicted"/>
<evidence type="ECO:0000313" key="2">
    <source>
        <dbReference type="Proteomes" id="UP000233766"/>
    </source>
</evidence>
<keyword evidence="2" id="KW-1185">Reference proteome</keyword>
<dbReference type="AlphaFoldDB" id="A0A2N3VHC4"/>
<sequence>MDFRGLDGRRKPIFAFEKGNPVDPIVIVSYINAGLALLSNGLALAGNVLNLALHLL</sequence>
<evidence type="ECO:0000313" key="1">
    <source>
        <dbReference type="EMBL" id="PKV81014.1"/>
    </source>
</evidence>
<dbReference type="EMBL" id="PJMW01000002">
    <property type="protein sequence ID" value="PKV81014.1"/>
    <property type="molecule type" value="Genomic_DNA"/>
</dbReference>
<comment type="caution">
    <text evidence="1">The sequence shown here is derived from an EMBL/GenBank/DDBJ whole genome shotgun (WGS) entry which is preliminary data.</text>
</comment>
<organism evidence="1 2">
    <name type="scientific">Nocardia fluminea</name>
    <dbReference type="NCBI Taxonomy" id="134984"/>
    <lineage>
        <taxon>Bacteria</taxon>
        <taxon>Bacillati</taxon>
        <taxon>Actinomycetota</taxon>
        <taxon>Actinomycetes</taxon>
        <taxon>Mycobacteriales</taxon>
        <taxon>Nocardiaceae</taxon>
        <taxon>Nocardia</taxon>
    </lineage>
</organism>
<dbReference type="Proteomes" id="UP000233766">
    <property type="component" value="Unassembled WGS sequence"/>
</dbReference>
<accession>A0A2N3VHC4</accession>
<protein>
    <submittedName>
        <fullName evidence="1">Uncharacterized protein</fullName>
    </submittedName>
</protein>
<reference evidence="1 2" key="1">
    <citation type="submission" date="2017-12" db="EMBL/GenBank/DDBJ databases">
        <title>Sequencing the genomes of 1000 Actinobacteria strains.</title>
        <authorList>
            <person name="Klenk H.-P."/>
        </authorList>
    </citation>
    <scope>NUCLEOTIDE SEQUENCE [LARGE SCALE GENOMIC DNA]</scope>
    <source>
        <strain evidence="1 2">DSM 44489</strain>
    </source>
</reference>
<gene>
    <name evidence="1" type="ORF">ATK86_5460</name>
</gene>